<dbReference type="RefSeq" id="XP_040624477.1">
    <property type="nucleotide sequence ID" value="XM_040775512.1"/>
</dbReference>
<dbReference type="Pfam" id="PF10203">
    <property type="entry name" value="Pet191_N"/>
    <property type="match status" value="1"/>
</dbReference>
<dbReference type="Proteomes" id="UP000030653">
    <property type="component" value="Unassembled WGS sequence"/>
</dbReference>
<keyword evidence="5" id="KW-1185">Reference proteome</keyword>
<dbReference type="EMBL" id="JH795876">
    <property type="protein sequence ID" value="EJT97579.1"/>
    <property type="molecule type" value="Genomic_DNA"/>
</dbReference>
<evidence type="ECO:0000256" key="3">
    <source>
        <dbReference type="SAM" id="MobiDB-lite"/>
    </source>
</evidence>
<dbReference type="STRING" id="1858805.M5FRG7"/>
<accession>M5FRG7</accession>
<gene>
    <name evidence="4" type="ORF">DACRYDRAFT_58697</name>
</gene>
<dbReference type="GeneID" id="63690574"/>
<dbReference type="PANTHER" id="PTHR28627:SF1">
    <property type="entry name" value="CYTOCHROME C OXIDASE ASSEMBLY FACTOR 5"/>
    <property type="match status" value="1"/>
</dbReference>
<comment type="similarity">
    <text evidence="1">Belongs to the PET191 family.</text>
</comment>
<dbReference type="InterPro" id="IPR018793">
    <property type="entry name" value="Cyt_c_oxidase_assmbl_Pet191"/>
</dbReference>
<proteinExistence type="inferred from homology"/>
<evidence type="ECO:0000313" key="4">
    <source>
        <dbReference type="EMBL" id="EJT97579.1"/>
    </source>
</evidence>
<dbReference type="GO" id="GO:0033617">
    <property type="term" value="P:mitochondrial respiratory chain complex IV assembly"/>
    <property type="evidence" value="ECO:0007669"/>
    <property type="project" value="TreeGrafter"/>
</dbReference>
<dbReference type="PROSITE" id="PS51808">
    <property type="entry name" value="CHCH"/>
    <property type="match status" value="1"/>
</dbReference>
<keyword evidence="2" id="KW-1015">Disulfide bond</keyword>
<dbReference type="HOGENOM" id="CLU_138069_3_1_1"/>
<evidence type="ECO:0000256" key="1">
    <source>
        <dbReference type="ARBA" id="ARBA00007785"/>
    </source>
</evidence>
<evidence type="ECO:0000256" key="2">
    <source>
        <dbReference type="ARBA" id="ARBA00023157"/>
    </source>
</evidence>
<feature type="region of interest" description="Disordered" evidence="3">
    <location>
        <begin position="66"/>
        <end position="87"/>
    </location>
</feature>
<name>M5FRG7_DACPD</name>
<dbReference type="OMA" id="KKTPKEC"/>
<organism evidence="4 5">
    <name type="scientific">Dacryopinax primogenitus (strain DJM 731)</name>
    <name type="common">Brown rot fungus</name>
    <dbReference type="NCBI Taxonomy" id="1858805"/>
    <lineage>
        <taxon>Eukaryota</taxon>
        <taxon>Fungi</taxon>
        <taxon>Dikarya</taxon>
        <taxon>Basidiomycota</taxon>
        <taxon>Agaricomycotina</taxon>
        <taxon>Dacrymycetes</taxon>
        <taxon>Dacrymycetales</taxon>
        <taxon>Dacrymycetaceae</taxon>
        <taxon>Dacryopinax</taxon>
    </lineage>
</organism>
<feature type="compositionally biased region" description="Polar residues" evidence="3">
    <location>
        <begin position="77"/>
        <end position="87"/>
    </location>
</feature>
<evidence type="ECO:0008006" key="6">
    <source>
        <dbReference type="Google" id="ProtNLM"/>
    </source>
</evidence>
<dbReference type="OrthoDB" id="282149at2759"/>
<reference evidence="4 5" key="1">
    <citation type="journal article" date="2012" name="Science">
        <title>The Paleozoic origin of enzymatic lignin decomposition reconstructed from 31 fungal genomes.</title>
        <authorList>
            <person name="Floudas D."/>
            <person name="Binder M."/>
            <person name="Riley R."/>
            <person name="Barry K."/>
            <person name="Blanchette R.A."/>
            <person name="Henrissat B."/>
            <person name="Martinez A.T."/>
            <person name="Otillar R."/>
            <person name="Spatafora J.W."/>
            <person name="Yadav J.S."/>
            <person name="Aerts A."/>
            <person name="Benoit I."/>
            <person name="Boyd A."/>
            <person name="Carlson A."/>
            <person name="Copeland A."/>
            <person name="Coutinho P.M."/>
            <person name="de Vries R.P."/>
            <person name="Ferreira P."/>
            <person name="Findley K."/>
            <person name="Foster B."/>
            <person name="Gaskell J."/>
            <person name="Glotzer D."/>
            <person name="Gorecki P."/>
            <person name="Heitman J."/>
            <person name="Hesse C."/>
            <person name="Hori C."/>
            <person name="Igarashi K."/>
            <person name="Jurgens J.A."/>
            <person name="Kallen N."/>
            <person name="Kersten P."/>
            <person name="Kohler A."/>
            <person name="Kuees U."/>
            <person name="Kumar T.K.A."/>
            <person name="Kuo A."/>
            <person name="LaButti K."/>
            <person name="Larrondo L.F."/>
            <person name="Lindquist E."/>
            <person name="Ling A."/>
            <person name="Lombard V."/>
            <person name="Lucas S."/>
            <person name="Lundell T."/>
            <person name="Martin R."/>
            <person name="McLaughlin D.J."/>
            <person name="Morgenstern I."/>
            <person name="Morin E."/>
            <person name="Murat C."/>
            <person name="Nagy L.G."/>
            <person name="Nolan M."/>
            <person name="Ohm R.A."/>
            <person name="Patyshakuliyeva A."/>
            <person name="Rokas A."/>
            <person name="Ruiz-Duenas F.J."/>
            <person name="Sabat G."/>
            <person name="Salamov A."/>
            <person name="Samejima M."/>
            <person name="Schmutz J."/>
            <person name="Slot J.C."/>
            <person name="St John F."/>
            <person name="Stenlid J."/>
            <person name="Sun H."/>
            <person name="Sun S."/>
            <person name="Syed K."/>
            <person name="Tsang A."/>
            <person name="Wiebenga A."/>
            <person name="Young D."/>
            <person name="Pisabarro A."/>
            <person name="Eastwood D.C."/>
            <person name="Martin F."/>
            <person name="Cullen D."/>
            <person name="Grigoriev I.V."/>
            <person name="Hibbett D.S."/>
        </authorList>
    </citation>
    <scope>NUCLEOTIDE SEQUENCE [LARGE SCALE GENOMIC DNA]</scope>
    <source>
        <strain evidence="4 5">DJM-731 SS1</strain>
    </source>
</reference>
<dbReference type="AlphaFoldDB" id="M5FRG7"/>
<dbReference type="PANTHER" id="PTHR28627">
    <property type="entry name" value="CYTOCHROME C OXIDASE ASSEMBLY FACTOR 5"/>
    <property type="match status" value="1"/>
</dbReference>
<evidence type="ECO:0000313" key="5">
    <source>
        <dbReference type="Proteomes" id="UP000030653"/>
    </source>
</evidence>
<sequence length="87" mass="9749">MSCQPIRDDLAECILHSDCVLKQGRTPSDCLTHHQDELPTPCQHLRRALFECKRGMLDMRKRFRGNAPVGESRAGVNATQTAATDNQ</sequence>
<dbReference type="GO" id="GO:0005739">
    <property type="term" value="C:mitochondrion"/>
    <property type="evidence" value="ECO:0007669"/>
    <property type="project" value="TreeGrafter"/>
</dbReference>
<protein>
    <recommendedName>
        <fullName evidence="6">Cytochrome c oxidase assembly factor 5</fullName>
    </recommendedName>
</protein>